<name>A0ABY0CNI8_9DELT</name>
<accession>A0ABY0CNI8</accession>
<sequence length="347" mass="39067">MFYESFRYPDNSTEGLLLTIPTSEMRGKAPLRLEFATNSLTSKRTRFGLRLVHHDRPLMWCTLDPRWEKSLILRAAPGDISIIEPIRAAEIRAVERAGAAEHPDSAWPKYFIRALQKSPASPLHPGTWWVRTLSGTNMPAELRLSSHGMFGTIELPRFSLNEPGFTYNEAWEAQPVRTSVIGLRTLKNPDDSRVKMWRKRARQGSLPPLLLLYVSSLGAYILLDGHDRLHAALLEGHLPSSVALFHLRYQSWPPNLAAQRGLAQQYQSILNGDPQKLPGFNRALIQASRSGSWYPKSRAWPVPGGFKAWGADVTARLAQVTSAQGQRVCRQMFVAQGSDRETDEIQH</sequence>
<evidence type="ECO:0000313" key="2">
    <source>
        <dbReference type="Proteomes" id="UP000282926"/>
    </source>
</evidence>
<protein>
    <submittedName>
        <fullName evidence="1">Uncharacterized protein</fullName>
    </submittedName>
</protein>
<comment type="caution">
    <text evidence="1">The sequence shown here is derived from an EMBL/GenBank/DDBJ whole genome shotgun (WGS) entry which is preliminary data.</text>
</comment>
<proteinExistence type="predicted"/>
<evidence type="ECO:0000313" key="1">
    <source>
        <dbReference type="EMBL" id="RVU41387.1"/>
    </source>
</evidence>
<reference evidence="1 2" key="1">
    <citation type="submission" date="2019-01" db="EMBL/GenBank/DDBJ databases">
        <title>Lujinxingia litoralis gen. nov., sp. nov. and Lujinxingia sediminis gen. nov., sp. nov., new members in the order Bradymonadales, isolated from coastal sediment.</title>
        <authorList>
            <person name="Li C.-M."/>
        </authorList>
    </citation>
    <scope>NUCLEOTIDE SEQUENCE [LARGE SCALE GENOMIC DNA]</scope>
    <source>
        <strain evidence="1 2">SEH01</strain>
    </source>
</reference>
<organism evidence="1 2">
    <name type="scientific">Lujinxingia sediminis</name>
    <dbReference type="NCBI Taxonomy" id="2480984"/>
    <lineage>
        <taxon>Bacteria</taxon>
        <taxon>Deltaproteobacteria</taxon>
        <taxon>Bradymonadales</taxon>
        <taxon>Lujinxingiaceae</taxon>
        <taxon>Lujinxingia</taxon>
    </lineage>
</organism>
<gene>
    <name evidence="1" type="ORF">EA187_18765</name>
</gene>
<dbReference type="RefSeq" id="WP_127781267.1">
    <property type="nucleotide sequence ID" value="NZ_SADD01000018.1"/>
</dbReference>
<keyword evidence="2" id="KW-1185">Reference proteome</keyword>
<dbReference type="EMBL" id="SADD01000018">
    <property type="protein sequence ID" value="RVU41387.1"/>
    <property type="molecule type" value="Genomic_DNA"/>
</dbReference>
<dbReference type="Proteomes" id="UP000282926">
    <property type="component" value="Unassembled WGS sequence"/>
</dbReference>